<dbReference type="Gene3D" id="3.90.1530.30">
    <property type="match status" value="1"/>
</dbReference>
<dbReference type="PANTHER" id="PTHR33375">
    <property type="entry name" value="CHROMOSOME-PARTITIONING PROTEIN PARB-RELATED"/>
    <property type="match status" value="1"/>
</dbReference>
<feature type="region of interest" description="Disordered" evidence="1">
    <location>
        <begin position="591"/>
        <end position="622"/>
    </location>
</feature>
<dbReference type="SUPFAM" id="SSF109709">
    <property type="entry name" value="KorB DNA-binding domain-like"/>
    <property type="match status" value="1"/>
</dbReference>
<organism evidence="3">
    <name type="scientific">uncultured Caudovirales phage</name>
    <dbReference type="NCBI Taxonomy" id="2100421"/>
    <lineage>
        <taxon>Viruses</taxon>
        <taxon>Duplodnaviria</taxon>
        <taxon>Heunggongvirae</taxon>
        <taxon>Uroviricota</taxon>
        <taxon>Caudoviricetes</taxon>
        <taxon>Peduoviridae</taxon>
        <taxon>Maltschvirus</taxon>
        <taxon>Maltschvirus maltsch</taxon>
    </lineage>
</organism>
<dbReference type="InterPro" id="IPR050336">
    <property type="entry name" value="Chromosome_partition/occlusion"/>
</dbReference>
<dbReference type="PANTHER" id="PTHR33375:SF7">
    <property type="entry name" value="CHROMOSOME 2-PARTITIONING PROTEIN PARB-RELATED"/>
    <property type="match status" value="1"/>
</dbReference>
<dbReference type="Pfam" id="PF02195">
    <property type="entry name" value="ParB_N"/>
    <property type="match status" value="1"/>
</dbReference>
<dbReference type="Gene3D" id="1.10.10.2830">
    <property type="match status" value="1"/>
</dbReference>
<evidence type="ECO:0000256" key="1">
    <source>
        <dbReference type="SAM" id="MobiDB-lite"/>
    </source>
</evidence>
<evidence type="ECO:0000259" key="2">
    <source>
        <dbReference type="SMART" id="SM00470"/>
    </source>
</evidence>
<dbReference type="InterPro" id="IPR036086">
    <property type="entry name" value="ParB/Sulfiredoxin_sf"/>
</dbReference>
<sequence>MTIQTIKLAQILPDPVTNSRHHSASETGLKELADNIQAIGLILPLAVRPVGDGLYRILDGHRRHQALTMIHSGKLEETDVPVLVRDADNADARVLSLAANIMRLPLHPADQYEAFAAMLDEGLDRQAIATRFALPLKDVDQRLALGRVTQPFLTAYRQDQLTVETIMYLSALSTSRQWEVLKLIDEQGGLDSKGVDWKIRNLINDKAVFSNNAVVKFAGLNAYEMLGGRVERSLFDDTERLINTDLLYKIAEEKVPQWIEAMRADGWMFAVREQDMPKKWEKWERHYAAPIYSEDQTVRLAVLEQRLEDLHDIDGENWTDELEEETDTLEEEAREIRGSSTMSFTAEEKSESVAVLHDDWRVTYGYIWPKAQAAPEEGAKPAAPEVKGWSQKLVDDIESHGTVAAQLAVMREKTLADDMLLAGLYQDTVAANVTRVLALNCTDRFADTEINAGRDITSALKGFGLKGHGFWSLVDQISKLTPDDRDELRAVLVARILKKRRGKDLDEMFEHTATANVLASFKPEKEFFERLTTAQLEEIHKELTGKGFNTPTTKQSAVAMVVTQASARNWLPKSLRKGMTPLEKAKLDHDVESAAKKKPSKKGVPVTTIVGEDGKTEKKRAA</sequence>
<proteinExistence type="predicted"/>
<dbReference type="SMART" id="SM00470">
    <property type="entry name" value="ParB"/>
    <property type="match status" value="1"/>
</dbReference>
<accession>A0A6J5R526</accession>
<gene>
    <name evidence="3" type="ORF">UFOVP1167_40</name>
</gene>
<evidence type="ECO:0000313" key="3">
    <source>
        <dbReference type="EMBL" id="CAB4187825.1"/>
    </source>
</evidence>
<protein>
    <submittedName>
        <fullName evidence="3">ParB/Sulfiredoxin</fullName>
    </submittedName>
</protein>
<dbReference type="SUPFAM" id="SSF110849">
    <property type="entry name" value="ParB/Sulfiredoxin"/>
    <property type="match status" value="1"/>
</dbReference>
<name>A0A6J5R526_9CAUD</name>
<feature type="compositionally biased region" description="Basic and acidic residues" evidence="1">
    <location>
        <begin position="612"/>
        <end position="622"/>
    </location>
</feature>
<reference evidence="3" key="1">
    <citation type="submission" date="2020-05" db="EMBL/GenBank/DDBJ databases">
        <authorList>
            <person name="Chiriac C."/>
            <person name="Salcher M."/>
            <person name="Ghai R."/>
            <person name="Kavagutti S V."/>
        </authorList>
    </citation>
    <scope>NUCLEOTIDE SEQUENCE</scope>
</reference>
<dbReference type="EMBL" id="LR797113">
    <property type="protein sequence ID" value="CAB4187825.1"/>
    <property type="molecule type" value="Genomic_DNA"/>
</dbReference>
<feature type="domain" description="ParB-like N-terminal" evidence="2">
    <location>
        <begin position="4"/>
        <end position="101"/>
    </location>
</feature>
<dbReference type="InterPro" id="IPR003115">
    <property type="entry name" value="ParB_N"/>
</dbReference>
<dbReference type="GO" id="GO:0007059">
    <property type="term" value="P:chromosome segregation"/>
    <property type="evidence" value="ECO:0007669"/>
    <property type="project" value="TreeGrafter"/>
</dbReference>